<feature type="domain" description="Thioester reductase (TE)" evidence="1">
    <location>
        <begin position="9"/>
        <end position="240"/>
    </location>
</feature>
<keyword evidence="3" id="KW-1185">Reference proteome</keyword>
<protein>
    <recommendedName>
        <fullName evidence="1">Thioester reductase (TE) domain-containing protein</fullName>
    </recommendedName>
</protein>
<name>A0A254Q394_9BURK</name>
<dbReference type="PANTHER" id="PTHR43000">
    <property type="entry name" value="DTDP-D-GLUCOSE 4,6-DEHYDRATASE-RELATED"/>
    <property type="match status" value="1"/>
</dbReference>
<evidence type="ECO:0000313" key="3">
    <source>
        <dbReference type="Proteomes" id="UP000197528"/>
    </source>
</evidence>
<reference evidence="2 3" key="1">
    <citation type="submission" date="2017-05" db="EMBL/GenBank/DDBJ databases">
        <title>Genome of Polynucleobacter sp. MWH-Feld-100.</title>
        <authorList>
            <person name="Hahn M.W."/>
        </authorList>
    </citation>
    <scope>NUCLEOTIDE SEQUENCE [LARGE SCALE GENOMIC DNA]</scope>
    <source>
        <strain evidence="2 3">MWH-Feld-100</strain>
    </source>
</reference>
<sequence length="371" mass="41451">MIFQPKTLITGANGFIGGALTAKLFARGEVEDAIFLIRSSKPEEGLVRLVNTLRNHGIKTEQLLKLRLEQILCGDLNVVNRWIDDPRLSSIENVVSSAAVASFGNHPSIWPTNVDGVLNMAHGLAHRCKLKRFLHIGTAMACGLDSPNPVPEGYNLGKKTQHFLEYTHSKYEVEQRLKEELPDLPLVIARPSIVVGHTKLGCKPSGSIFWVFRMALALKAFPCALDQKIDVVPVDYCADALYLLLTKPKLKYDSYHISAGEKYSSNFAEIDKSIAKATGLPPLTNYQQKSYEQILLMKDQFKTLLGECNRRIVAKAIKTYGNFSTLELAFDNQRLIEEGMSEPTPLAKYAELCELTSKDISISEQMKFDYK</sequence>
<evidence type="ECO:0000259" key="1">
    <source>
        <dbReference type="Pfam" id="PF07993"/>
    </source>
</evidence>
<dbReference type="Pfam" id="PF07993">
    <property type="entry name" value="NAD_binding_4"/>
    <property type="match status" value="1"/>
</dbReference>
<dbReference type="AlphaFoldDB" id="A0A254Q394"/>
<dbReference type="Proteomes" id="UP000197528">
    <property type="component" value="Unassembled WGS sequence"/>
</dbReference>
<dbReference type="RefSeq" id="WP_088525546.1">
    <property type="nucleotide sequence ID" value="NZ_NGUP01000003.1"/>
</dbReference>
<gene>
    <name evidence="2" type="ORF">CBI31_06300</name>
</gene>
<comment type="caution">
    <text evidence="2">The sequence shown here is derived from an EMBL/GenBank/DDBJ whole genome shotgun (WGS) entry which is preliminary data.</text>
</comment>
<dbReference type="InterPro" id="IPR036291">
    <property type="entry name" value="NAD(P)-bd_dom_sf"/>
</dbReference>
<organism evidence="2 3">
    <name type="scientific">Polynucleobacter campilacus</name>
    <dbReference type="NCBI Taxonomy" id="1743163"/>
    <lineage>
        <taxon>Bacteria</taxon>
        <taxon>Pseudomonadati</taxon>
        <taxon>Pseudomonadota</taxon>
        <taxon>Betaproteobacteria</taxon>
        <taxon>Burkholderiales</taxon>
        <taxon>Burkholderiaceae</taxon>
        <taxon>Polynucleobacter</taxon>
    </lineage>
</organism>
<evidence type="ECO:0000313" key="2">
    <source>
        <dbReference type="EMBL" id="OWS69942.1"/>
    </source>
</evidence>
<dbReference type="Gene3D" id="3.40.50.720">
    <property type="entry name" value="NAD(P)-binding Rossmann-like Domain"/>
    <property type="match status" value="1"/>
</dbReference>
<proteinExistence type="predicted"/>
<dbReference type="EMBL" id="NGUP01000003">
    <property type="protein sequence ID" value="OWS69942.1"/>
    <property type="molecule type" value="Genomic_DNA"/>
</dbReference>
<dbReference type="OrthoDB" id="6286537at2"/>
<dbReference type="InterPro" id="IPR013120">
    <property type="entry name" value="FAR_NAD-bd"/>
</dbReference>
<dbReference type="SUPFAM" id="SSF51735">
    <property type="entry name" value="NAD(P)-binding Rossmann-fold domains"/>
    <property type="match status" value="1"/>
</dbReference>
<accession>A0A254Q394</accession>